<evidence type="ECO:0000313" key="1">
    <source>
        <dbReference type="EMBL" id="TFU79079.1"/>
    </source>
</evidence>
<dbReference type="InterPro" id="IPR010982">
    <property type="entry name" value="Lambda_DNA-bd_dom_sf"/>
</dbReference>
<dbReference type="Pfam" id="PF14549">
    <property type="entry name" value="P22_Cro"/>
    <property type="match status" value="1"/>
</dbReference>
<dbReference type="RefSeq" id="WP_212563431.1">
    <property type="nucleotide sequence ID" value="NZ_SPSG02000109.1"/>
</dbReference>
<accession>A0A9X8YNP4</accession>
<name>A0A9X8YNP4_SERMA</name>
<dbReference type="SUPFAM" id="SSF47413">
    <property type="entry name" value="lambda repressor-like DNA-binding domains"/>
    <property type="match status" value="1"/>
</dbReference>
<dbReference type="EMBL" id="SPSG01002653">
    <property type="protein sequence ID" value="TFU79079.1"/>
    <property type="molecule type" value="Genomic_DNA"/>
</dbReference>
<dbReference type="AlphaFoldDB" id="A0A9X8YNP4"/>
<comment type="caution">
    <text evidence="1">The sequence shown here is derived from an EMBL/GenBank/DDBJ whole genome shotgun (WGS) entry which is preliminary data.</text>
</comment>
<reference evidence="1" key="1">
    <citation type="submission" date="2019-03" db="EMBL/GenBank/DDBJ databases">
        <title>Serratia marcescens strain N2 draft genome.</title>
        <authorList>
            <person name="Yassin A."/>
            <person name="El-Kenawy N."/>
            <person name="Youssef N.H."/>
        </authorList>
    </citation>
    <scope>NUCLEOTIDE SEQUENCE [LARGE SCALE GENOMIC DNA]</scope>
    <source>
        <strain evidence="1">N2</strain>
    </source>
</reference>
<dbReference type="Gene3D" id="1.10.260.40">
    <property type="entry name" value="lambda repressor-like DNA-binding domains"/>
    <property type="match status" value="1"/>
</dbReference>
<sequence length="61" mass="6672">MLKEAATEHFGSQHAIALALGVSDSAVSQWKEIIPEKAALKLNILTKGKLKYLAEFYKKAA</sequence>
<gene>
    <name evidence="1" type="ORF">E0L31_19990</name>
</gene>
<organism evidence="1">
    <name type="scientific">Serratia marcescens</name>
    <dbReference type="NCBI Taxonomy" id="615"/>
    <lineage>
        <taxon>Bacteria</taxon>
        <taxon>Pseudomonadati</taxon>
        <taxon>Pseudomonadota</taxon>
        <taxon>Gammaproteobacteria</taxon>
        <taxon>Enterobacterales</taxon>
        <taxon>Yersiniaceae</taxon>
        <taxon>Serratia</taxon>
    </lineage>
</organism>
<protein>
    <submittedName>
        <fullName evidence="1">Uncharacterized protein</fullName>
    </submittedName>
</protein>
<proteinExistence type="predicted"/>
<dbReference type="GO" id="GO:0003677">
    <property type="term" value="F:DNA binding"/>
    <property type="evidence" value="ECO:0007669"/>
    <property type="project" value="InterPro"/>
</dbReference>